<sequence>MSGSAPRGLQDVFDAAVARLLAAHPDDERRSMLRSPGVAAGGRFYGFATATELTVKLPADRVREVIADGRGQPCSPRPGRPMREWVQIPAPDEEACLGWLREARAFVAGRTAAR</sequence>
<name>A0A285V6K8_9ACTN</name>
<dbReference type="AlphaFoldDB" id="A0A285V6K8"/>
<gene>
    <name evidence="1" type="ORF">SAMN05660748_2432</name>
</gene>
<evidence type="ECO:0000313" key="1">
    <source>
        <dbReference type="EMBL" id="SOC49700.1"/>
    </source>
</evidence>
<dbReference type="Proteomes" id="UP000219435">
    <property type="component" value="Unassembled WGS sequence"/>
</dbReference>
<dbReference type="OrthoDB" id="8779526at2"/>
<protein>
    <recommendedName>
        <fullName evidence="3">YjbR protein</fullName>
    </recommendedName>
</protein>
<evidence type="ECO:0000313" key="2">
    <source>
        <dbReference type="Proteomes" id="UP000219435"/>
    </source>
</evidence>
<keyword evidence="2" id="KW-1185">Reference proteome</keyword>
<proteinExistence type="predicted"/>
<evidence type="ECO:0008006" key="3">
    <source>
        <dbReference type="Google" id="ProtNLM"/>
    </source>
</evidence>
<organism evidence="1 2">
    <name type="scientific">Blastococcus aggregatus</name>
    <dbReference type="NCBI Taxonomy" id="38502"/>
    <lineage>
        <taxon>Bacteria</taxon>
        <taxon>Bacillati</taxon>
        <taxon>Actinomycetota</taxon>
        <taxon>Actinomycetes</taxon>
        <taxon>Geodermatophilales</taxon>
        <taxon>Geodermatophilaceae</taxon>
        <taxon>Blastococcus</taxon>
    </lineage>
</organism>
<dbReference type="EMBL" id="OBQI01000003">
    <property type="protein sequence ID" value="SOC49700.1"/>
    <property type="molecule type" value="Genomic_DNA"/>
</dbReference>
<dbReference type="RefSeq" id="WP_141437115.1">
    <property type="nucleotide sequence ID" value="NZ_OBQI01000003.1"/>
</dbReference>
<accession>A0A285V6K8</accession>
<reference evidence="2" key="1">
    <citation type="submission" date="2017-08" db="EMBL/GenBank/DDBJ databases">
        <authorList>
            <person name="Varghese N."/>
            <person name="Submissions S."/>
        </authorList>
    </citation>
    <scope>NUCLEOTIDE SEQUENCE [LARGE SCALE GENOMIC DNA]</scope>
    <source>
        <strain evidence="2">DSM 4725</strain>
    </source>
</reference>